<evidence type="ECO:0000256" key="4">
    <source>
        <dbReference type="ARBA" id="ARBA00022491"/>
    </source>
</evidence>
<reference evidence="21" key="1">
    <citation type="submission" date="2021-02" db="EMBL/GenBank/DDBJ databases">
        <authorList>
            <person name="Nowell W R."/>
        </authorList>
    </citation>
    <scope>NUCLEOTIDE SEQUENCE</scope>
</reference>
<dbReference type="InterPro" id="IPR051638">
    <property type="entry name" value="CTBP_dehydrogenase"/>
</dbReference>
<sequence>MPFEQSLVLPVYGRIKYLGKASSIYIINLPSRPDRRTQSIALMQTLNVQASIVPAYSINSPDVLILNRNRNSFFLKLTELACWASHMRVWVTIVNKTFYENFNTWSIVFEDDIDLEIDLPYIIQTIPYSIWNSADLIYLGHCANPPGKLIYETSKHMHRIHQALHPSCTHAYIIRSGTAKKLVNLLSKPSLPIDDSIIKLVNDCQLVVYSIHPPLAIQKSVSKTNPSDVNKINRQSWMYRIQLAIYTFLQWWNGVKIHNELQKSALTRANLTKAKSWRLNSGGSNPKKPRIDSNSLLSAIPSRMPLSNGPSSSGARPLVALLDGRDCTIEMPILKDIATVAFCDAQSTSEIHEKVLNEASAALVWHAITLKKEDLAKFKALKLIVRIGAAYDNIDIKAAGDQGIAVSNIPSLYVEEMADTTLSMILNLYRRTAWLAQTVKEGKRVSTPEQIREVAAGCARIRNETLGIVGLGQVGMAVSMRAKVFGFNVIFFDPYLSDGIEKVLGITRVFTLQDLLYRSDCVTLHCSLNEHNHHLINDFTIKQMRPGAFLVNVSRGGLVDETALAAALKDGRIRGAALDVLENEPYNIAAGPLKDANNLLCTPRTSWYSEASSQEIRENAAHEVRRGLTGKLPGALRYCVNRDYLSVARSAYDGVLNGVSPFSSLFPLGAPFLSQAAANPLLSDASIQQTLAAAANSSTPSLLSSAGNSSSVVMPLALGESALQSAVKAAAVAAHGSNNGGDSNGGD</sequence>
<evidence type="ECO:0000256" key="2">
    <source>
        <dbReference type="ARBA" id="ARBA00005854"/>
    </source>
</evidence>
<dbReference type="GO" id="GO:0045202">
    <property type="term" value="C:synapse"/>
    <property type="evidence" value="ECO:0007669"/>
    <property type="project" value="UniProtKB-SubCell"/>
</dbReference>
<dbReference type="Proteomes" id="UP000663851">
    <property type="component" value="Unassembled WGS sequence"/>
</dbReference>
<accession>A0A821N1A5</accession>
<evidence type="ECO:0000256" key="14">
    <source>
        <dbReference type="ARBA" id="ARBA00073925"/>
    </source>
</evidence>
<evidence type="ECO:0000256" key="10">
    <source>
        <dbReference type="ARBA" id="ARBA00023027"/>
    </source>
</evidence>
<evidence type="ECO:0000256" key="3">
    <source>
        <dbReference type="ARBA" id="ARBA00022481"/>
    </source>
</evidence>
<gene>
    <name evidence="19" type="ORF">HFQ381_LOCUS21489</name>
    <name evidence="21" type="ORF">TOA249_LOCUS22016</name>
    <name evidence="20" type="ORF">TSG867_LOCUS20658</name>
    <name evidence="18" type="ORF">UJA718_LOCUS8067</name>
</gene>
<dbReference type="FunFam" id="3.40.50.720:FF:001383">
    <property type="entry name" value="C-terminal-binding protein 2"/>
    <property type="match status" value="1"/>
</dbReference>
<feature type="domain" description="D-isomer specific 2-hydroxyacid dehydrogenase catalytic" evidence="15">
    <location>
        <begin position="327"/>
        <end position="632"/>
    </location>
</feature>
<evidence type="ECO:0000313" key="18">
    <source>
        <dbReference type="EMBL" id="CAF4226603.1"/>
    </source>
</evidence>
<keyword evidence="8" id="KW-0805">Transcription regulation</keyword>
<evidence type="ECO:0000313" key="19">
    <source>
        <dbReference type="EMBL" id="CAF4419818.1"/>
    </source>
</evidence>
<dbReference type="EMBL" id="CAJOBO010001932">
    <property type="protein sequence ID" value="CAF4419818.1"/>
    <property type="molecule type" value="Genomic_DNA"/>
</dbReference>
<dbReference type="CDD" id="cd06532">
    <property type="entry name" value="Glyco_transf_25"/>
    <property type="match status" value="1"/>
</dbReference>
<dbReference type="EMBL" id="CAJOBP010000838">
    <property type="protein sequence ID" value="CAF4226603.1"/>
    <property type="molecule type" value="Genomic_DNA"/>
</dbReference>
<dbReference type="Proteomes" id="UP000663873">
    <property type="component" value="Unassembled WGS sequence"/>
</dbReference>
<evidence type="ECO:0000256" key="6">
    <source>
        <dbReference type="ARBA" id="ARBA00022782"/>
    </source>
</evidence>
<evidence type="ECO:0000256" key="1">
    <source>
        <dbReference type="ARBA" id="ARBA00004123"/>
    </source>
</evidence>
<keyword evidence="11" id="KW-0804">Transcription</keyword>
<evidence type="ECO:0000256" key="9">
    <source>
        <dbReference type="ARBA" id="ARBA00023018"/>
    </source>
</evidence>
<dbReference type="Pfam" id="PF01755">
    <property type="entry name" value="Glyco_transf_25"/>
    <property type="match status" value="1"/>
</dbReference>
<dbReference type="PROSITE" id="PS00671">
    <property type="entry name" value="D_2_HYDROXYACID_DH_3"/>
    <property type="match status" value="1"/>
</dbReference>
<keyword evidence="5" id="KW-0597">Phosphoprotein</keyword>
<feature type="domain" description="Glycosyl transferase family 25" evidence="16">
    <location>
        <begin position="23"/>
        <end position="196"/>
    </location>
</feature>
<dbReference type="GO" id="GO:0140297">
    <property type="term" value="F:DNA-binding transcription factor binding"/>
    <property type="evidence" value="ECO:0007669"/>
    <property type="project" value="TreeGrafter"/>
</dbReference>
<dbReference type="PANTHER" id="PTHR46029:SF7">
    <property type="entry name" value="C-TERMINAL-BINDING PROTEIN"/>
    <property type="match status" value="1"/>
</dbReference>
<dbReference type="InterPro" id="IPR029753">
    <property type="entry name" value="D-isomer_DH_CS"/>
</dbReference>
<dbReference type="GO" id="GO:0030154">
    <property type="term" value="P:cell differentiation"/>
    <property type="evidence" value="ECO:0007669"/>
    <property type="project" value="UniProtKB-KW"/>
</dbReference>
<evidence type="ECO:0000259" key="16">
    <source>
        <dbReference type="Pfam" id="PF01755"/>
    </source>
</evidence>
<comment type="caution">
    <text evidence="21">The sequence shown here is derived from an EMBL/GenBank/DDBJ whole genome shotgun (WGS) entry which is preliminary data.</text>
</comment>
<dbReference type="InterPro" id="IPR002654">
    <property type="entry name" value="Glyco_trans_25"/>
</dbReference>
<dbReference type="SUPFAM" id="SSF51735">
    <property type="entry name" value="NAD(P)-binding Rossmann-fold domains"/>
    <property type="match status" value="1"/>
</dbReference>
<evidence type="ECO:0000256" key="12">
    <source>
        <dbReference type="ARBA" id="ARBA00023242"/>
    </source>
</evidence>
<dbReference type="EMBL" id="CAJOBS010001960">
    <property type="protein sequence ID" value="CAF4778618.1"/>
    <property type="molecule type" value="Genomic_DNA"/>
</dbReference>
<dbReference type="GO" id="GO:0005634">
    <property type="term" value="C:nucleus"/>
    <property type="evidence" value="ECO:0007669"/>
    <property type="project" value="UniProtKB-SubCell"/>
</dbReference>
<evidence type="ECO:0000256" key="8">
    <source>
        <dbReference type="ARBA" id="ARBA00023015"/>
    </source>
</evidence>
<keyword evidence="12" id="KW-0539">Nucleus</keyword>
<dbReference type="Proteomes" id="UP000663862">
    <property type="component" value="Unassembled WGS sequence"/>
</dbReference>
<keyword evidence="4" id="KW-0678">Repressor</keyword>
<evidence type="ECO:0000313" key="23">
    <source>
        <dbReference type="Proteomes" id="UP000663873"/>
    </source>
</evidence>
<keyword evidence="6" id="KW-0221">Differentiation</keyword>
<dbReference type="InterPro" id="IPR029752">
    <property type="entry name" value="D-isomer_DH_CS1"/>
</dbReference>
<dbReference type="InterPro" id="IPR036291">
    <property type="entry name" value="NAD(P)-bd_dom_sf"/>
</dbReference>
<evidence type="ECO:0000313" key="21">
    <source>
        <dbReference type="EMBL" id="CAF4778618.1"/>
    </source>
</evidence>
<dbReference type="GO" id="GO:0016616">
    <property type="term" value="F:oxidoreductase activity, acting on the CH-OH group of donors, NAD or NADP as acceptor"/>
    <property type="evidence" value="ECO:0007669"/>
    <property type="project" value="InterPro"/>
</dbReference>
<dbReference type="CDD" id="cd05299">
    <property type="entry name" value="CtBP_dh"/>
    <property type="match status" value="1"/>
</dbReference>
<dbReference type="PROSITE" id="PS00065">
    <property type="entry name" value="D_2_HYDROXYACID_DH_1"/>
    <property type="match status" value="1"/>
</dbReference>
<keyword evidence="7" id="KW-0560">Oxidoreductase</keyword>
<dbReference type="InterPro" id="IPR006140">
    <property type="entry name" value="D-isomer_DH_NAD-bd"/>
</dbReference>
<dbReference type="GO" id="GO:0003713">
    <property type="term" value="F:transcription coactivator activity"/>
    <property type="evidence" value="ECO:0007669"/>
    <property type="project" value="TreeGrafter"/>
</dbReference>
<evidence type="ECO:0000256" key="5">
    <source>
        <dbReference type="ARBA" id="ARBA00022553"/>
    </source>
</evidence>
<evidence type="ECO:0000313" key="20">
    <source>
        <dbReference type="EMBL" id="CAF4495552.1"/>
    </source>
</evidence>
<dbReference type="GO" id="GO:0003714">
    <property type="term" value="F:transcription corepressor activity"/>
    <property type="evidence" value="ECO:0007669"/>
    <property type="project" value="InterPro"/>
</dbReference>
<dbReference type="PANTHER" id="PTHR46029">
    <property type="entry name" value="C-TERMINAL-BINDING PROTEIN"/>
    <property type="match status" value="1"/>
</dbReference>
<organism evidence="21 22">
    <name type="scientific">Rotaria socialis</name>
    <dbReference type="NCBI Taxonomy" id="392032"/>
    <lineage>
        <taxon>Eukaryota</taxon>
        <taxon>Metazoa</taxon>
        <taxon>Spiralia</taxon>
        <taxon>Gnathifera</taxon>
        <taxon>Rotifera</taxon>
        <taxon>Eurotatoria</taxon>
        <taxon>Bdelloidea</taxon>
        <taxon>Philodinida</taxon>
        <taxon>Philodinidae</taxon>
        <taxon>Rotaria</taxon>
    </lineage>
</organism>
<dbReference type="AlphaFoldDB" id="A0A821N1A5"/>
<dbReference type="SUPFAM" id="SSF52283">
    <property type="entry name" value="Formate/glycerate dehydrogenase catalytic domain-like"/>
    <property type="match status" value="1"/>
</dbReference>
<dbReference type="Pfam" id="PF00389">
    <property type="entry name" value="2-Hacid_dh"/>
    <property type="match status" value="1"/>
</dbReference>
<dbReference type="InterPro" id="IPR043322">
    <property type="entry name" value="CtBP"/>
</dbReference>
<dbReference type="Pfam" id="PF02826">
    <property type="entry name" value="2-Hacid_dh_C"/>
    <property type="match status" value="1"/>
</dbReference>
<keyword evidence="23" id="KW-1185">Reference proteome</keyword>
<dbReference type="GO" id="GO:0006357">
    <property type="term" value="P:regulation of transcription by RNA polymerase II"/>
    <property type="evidence" value="ECO:0007669"/>
    <property type="project" value="TreeGrafter"/>
</dbReference>
<comment type="similarity">
    <text evidence="2">Belongs to the D-isomer specific 2-hydroxyacid dehydrogenase family.</text>
</comment>
<protein>
    <recommendedName>
        <fullName evidence="14">C-terminal-binding protein 2</fullName>
    </recommendedName>
</protein>
<name>A0A821N1A5_9BILA</name>
<evidence type="ECO:0000256" key="13">
    <source>
        <dbReference type="ARBA" id="ARBA00034103"/>
    </source>
</evidence>
<evidence type="ECO:0000256" key="7">
    <source>
        <dbReference type="ARBA" id="ARBA00023002"/>
    </source>
</evidence>
<proteinExistence type="inferred from homology"/>
<evidence type="ECO:0000313" key="22">
    <source>
        <dbReference type="Proteomes" id="UP000663838"/>
    </source>
</evidence>
<dbReference type="GO" id="GO:0051287">
    <property type="term" value="F:NAD binding"/>
    <property type="evidence" value="ECO:0007669"/>
    <property type="project" value="InterPro"/>
</dbReference>
<feature type="domain" description="D-isomer specific 2-hydroxyacid dehydrogenase NAD-binding" evidence="17">
    <location>
        <begin position="422"/>
        <end position="603"/>
    </location>
</feature>
<dbReference type="EMBL" id="CAJOBQ010001536">
    <property type="protein sequence ID" value="CAF4495552.1"/>
    <property type="molecule type" value="Genomic_DNA"/>
</dbReference>
<evidence type="ECO:0000259" key="15">
    <source>
        <dbReference type="Pfam" id="PF00389"/>
    </source>
</evidence>
<dbReference type="GO" id="GO:0001221">
    <property type="term" value="F:transcription coregulator binding"/>
    <property type="evidence" value="ECO:0007669"/>
    <property type="project" value="TreeGrafter"/>
</dbReference>
<dbReference type="Gene3D" id="3.40.50.720">
    <property type="entry name" value="NAD(P)-binding Rossmann-like Domain"/>
    <property type="match status" value="2"/>
</dbReference>
<dbReference type="Proteomes" id="UP000663838">
    <property type="component" value="Unassembled WGS sequence"/>
</dbReference>
<evidence type="ECO:0000256" key="11">
    <source>
        <dbReference type="ARBA" id="ARBA00023163"/>
    </source>
</evidence>
<keyword evidence="9" id="KW-0770">Synapse</keyword>
<comment type="subcellular location">
    <subcellularLocation>
        <location evidence="1">Nucleus</location>
    </subcellularLocation>
    <subcellularLocation>
        <location evidence="13">Synapse</location>
    </subcellularLocation>
</comment>
<keyword evidence="3" id="KW-0488">Methylation</keyword>
<dbReference type="InterPro" id="IPR006139">
    <property type="entry name" value="D-isomer_2_OHA_DH_cat_dom"/>
</dbReference>
<evidence type="ECO:0000259" key="17">
    <source>
        <dbReference type="Pfam" id="PF02826"/>
    </source>
</evidence>
<keyword evidence="10" id="KW-0520">NAD</keyword>